<evidence type="ECO:0000313" key="3">
    <source>
        <dbReference type="Proteomes" id="UP000198948"/>
    </source>
</evidence>
<name>A0A1H9TL37_9LACT</name>
<dbReference type="Proteomes" id="UP000198948">
    <property type="component" value="Unassembled WGS sequence"/>
</dbReference>
<evidence type="ECO:0000256" key="1">
    <source>
        <dbReference type="SAM" id="Coils"/>
    </source>
</evidence>
<dbReference type="RefSeq" id="WP_092653054.1">
    <property type="nucleotide sequence ID" value="NZ_FOHA01000014.1"/>
</dbReference>
<feature type="coiled-coil region" evidence="1">
    <location>
        <begin position="67"/>
        <end position="94"/>
    </location>
</feature>
<keyword evidence="3" id="KW-1185">Reference proteome</keyword>
<proteinExistence type="predicted"/>
<keyword evidence="1" id="KW-0175">Coiled coil</keyword>
<accession>A0A1H9TL37</accession>
<protein>
    <submittedName>
        <fullName evidence="2">Uncharacterized protein</fullName>
    </submittedName>
</protein>
<dbReference type="STRING" id="142588.SAMN04488559_11416"/>
<gene>
    <name evidence="2" type="ORF">SAMN04488559_11416</name>
</gene>
<dbReference type="AlphaFoldDB" id="A0A1H9TL37"/>
<dbReference type="EMBL" id="FOHA01000014">
    <property type="protein sequence ID" value="SER97343.1"/>
    <property type="molecule type" value="Genomic_DNA"/>
</dbReference>
<sequence>MNFQPIDIAGSNQTYIAYNDEINRYQANLEKELAREDSNPAMVLYYQEEIQHLQKLARIVQQKELLRTKTHTKITELQEDLEQLLRKQKEAGNIVLNFLGTNAKKDYDDMLKGTSSDSLRLAMADILLLTEDLEEAIENYQ</sequence>
<organism evidence="2 3">
    <name type="scientific">Isobaculum melis</name>
    <dbReference type="NCBI Taxonomy" id="142588"/>
    <lineage>
        <taxon>Bacteria</taxon>
        <taxon>Bacillati</taxon>
        <taxon>Bacillota</taxon>
        <taxon>Bacilli</taxon>
        <taxon>Lactobacillales</taxon>
        <taxon>Carnobacteriaceae</taxon>
        <taxon>Isobaculum</taxon>
    </lineage>
</organism>
<reference evidence="2 3" key="1">
    <citation type="submission" date="2016-10" db="EMBL/GenBank/DDBJ databases">
        <authorList>
            <person name="de Groot N.N."/>
        </authorList>
    </citation>
    <scope>NUCLEOTIDE SEQUENCE [LARGE SCALE GENOMIC DNA]</scope>
    <source>
        <strain evidence="2 3">DSM 13760</strain>
    </source>
</reference>
<evidence type="ECO:0000313" key="2">
    <source>
        <dbReference type="EMBL" id="SER97343.1"/>
    </source>
</evidence>